<organism evidence="2 3">
    <name type="scientific">Hibiscus sabdariffa</name>
    <name type="common">roselle</name>
    <dbReference type="NCBI Taxonomy" id="183260"/>
    <lineage>
        <taxon>Eukaryota</taxon>
        <taxon>Viridiplantae</taxon>
        <taxon>Streptophyta</taxon>
        <taxon>Embryophyta</taxon>
        <taxon>Tracheophyta</taxon>
        <taxon>Spermatophyta</taxon>
        <taxon>Magnoliopsida</taxon>
        <taxon>eudicotyledons</taxon>
        <taxon>Gunneridae</taxon>
        <taxon>Pentapetalae</taxon>
        <taxon>rosids</taxon>
        <taxon>malvids</taxon>
        <taxon>Malvales</taxon>
        <taxon>Malvaceae</taxon>
        <taxon>Malvoideae</taxon>
        <taxon>Hibiscus</taxon>
    </lineage>
</organism>
<comment type="caution">
    <text evidence="2">The sequence shown here is derived from an EMBL/GenBank/DDBJ whole genome shotgun (WGS) entry which is preliminary data.</text>
</comment>
<dbReference type="InterPro" id="IPR036457">
    <property type="entry name" value="PPM-type-like_dom_sf"/>
</dbReference>
<protein>
    <submittedName>
        <fullName evidence="2">Uncharacterized protein</fullName>
    </submittedName>
</protein>
<name>A0ABR1ZHZ6_9ROSI</name>
<evidence type="ECO:0000313" key="3">
    <source>
        <dbReference type="Proteomes" id="UP001472677"/>
    </source>
</evidence>
<dbReference type="Proteomes" id="UP001472677">
    <property type="component" value="Unassembled WGS sequence"/>
</dbReference>
<keyword evidence="3" id="KW-1185">Reference proteome</keyword>
<dbReference type="EMBL" id="JBBPBM010002121">
    <property type="protein sequence ID" value="KAK8480098.1"/>
    <property type="molecule type" value="Genomic_DNA"/>
</dbReference>
<gene>
    <name evidence="2" type="ORF">V6N12_020255</name>
</gene>
<proteinExistence type="predicted"/>
<dbReference type="Gene3D" id="3.60.40.10">
    <property type="entry name" value="PPM-type phosphatase domain"/>
    <property type="match status" value="1"/>
</dbReference>
<evidence type="ECO:0000256" key="1">
    <source>
        <dbReference type="SAM" id="MobiDB-lite"/>
    </source>
</evidence>
<accession>A0ABR1ZHZ6</accession>
<evidence type="ECO:0000313" key="2">
    <source>
        <dbReference type="EMBL" id="KAK8480098.1"/>
    </source>
</evidence>
<feature type="region of interest" description="Disordered" evidence="1">
    <location>
        <begin position="1"/>
        <end position="21"/>
    </location>
</feature>
<reference evidence="2 3" key="1">
    <citation type="journal article" date="2024" name="G3 (Bethesda)">
        <title>Genome assembly of Hibiscus sabdariffa L. provides insights into metabolisms of medicinal natural products.</title>
        <authorList>
            <person name="Kim T."/>
        </authorList>
    </citation>
    <scope>NUCLEOTIDE SEQUENCE [LARGE SCALE GENOMIC DNA]</scope>
    <source>
        <strain evidence="2">TK-2024</strain>
        <tissue evidence="2">Old leaves</tissue>
    </source>
</reference>
<feature type="compositionally biased region" description="Polar residues" evidence="1">
    <location>
        <begin position="1"/>
        <end position="13"/>
    </location>
</feature>
<sequence>MAVQLSTEHNASSDAVRDELRSLHPDDPQIIVMKHKVWRVKGLIQINLQDPVNPRAAISQISRSIGDVYLKKA</sequence>